<protein>
    <submittedName>
        <fullName evidence="3">Uncharacterized protein</fullName>
    </submittedName>
</protein>
<dbReference type="OMA" id="NQIQMLA"/>
<feature type="coiled-coil region" evidence="1">
    <location>
        <begin position="222"/>
        <end position="288"/>
    </location>
</feature>
<reference evidence="3" key="1">
    <citation type="submission" date="2021-01" db="EMBL/GenBank/DDBJ databases">
        <authorList>
            <consortium name="Genoscope - CEA"/>
            <person name="William W."/>
        </authorList>
    </citation>
    <scope>NUCLEOTIDE SEQUENCE</scope>
</reference>
<dbReference type="Proteomes" id="UP000683925">
    <property type="component" value="Unassembled WGS sequence"/>
</dbReference>
<accession>A0A8S1UEE5</accession>
<comment type="caution">
    <text evidence="3">The sequence shown here is derived from an EMBL/GenBank/DDBJ whole genome shotgun (WGS) entry which is preliminary data.</text>
</comment>
<feature type="compositionally biased region" description="Basic and acidic residues" evidence="2">
    <location>
        <begin position="65"/>
        <end position="74"/>
    </location>
</feature>
<feature type="compositionally biased region" description="Basic and acidic residues" evidence="2">
    <location>
        <begin position="158"/>
        <end position="168"/>
    </location>
</feature>
<organism evidence="3 4">
    <name type="scientific">Paramecium octaurelia</name>
    <dbReference type="NCBI Taxonomy" id="43137"/>
    <lineage>
        <taxon>Eukaryota</taxon>
        <taxon>Sar</taxon>
        <taxon>Alveolata</taxon>
        <taxon>Ciliophora</taxon>
        <taxon>Intramacronucleata</taxon>
        <taxon>Oligohymenophorea</taxon>
        <taxon>Peniculida</taxon>
        <taxon>Parameciidae</taxon>
        <taxon>Paramecium</taxon>
    </lineage>
</organism>
<dbReference type="OrthoDB" id="308309at2759"/>
<evidence type="ECO:0000313" key="4">
    <source>
        <dbReference type="Proteomes" id="UP000683925"/>
    </source>
</evidence>
<dbReference type="EMBL" id="CAJJDP010000042">
    <property type="protein sequence ID" value="CAD8162734.1"/>
    <property type="molecule type" value="Genomic_DNA"/>
</dbReference>
<feature type="compositionally biased region" description="Polar residues" evidence="2">
    <location>
        <begin position="125"/>
        <end position="136"/>
    </location>
</feature>
<name>A0A8S1UEE5_PAROT</name>
<feature type="coiled-coil region" evidence="1">
    <location>
        <begin position="565"/>
        <end position="606"/>
    </location>
</feature>
<proteinExistence type="predicted"/>
<sequence length="657" mass="77481">MNQKKGKPIPMQTLSFTVSNQLPQIQTQSLTQVNSQMQTVQSAKQPPKPQKMFSDYMKQLMQNPDTKKIYDDAANKVPAPQIEDQKQQQQQQQQQQSKPFSIKQSQTSNSFTSNPNSTKKPFNQFYEQSKIRTVNDSIPRPQSEKRQQENHSYVSTQKSEEVSNDIDNKSVKSETFSISKSSQDLPDSSSKYVNKKRQEIKFDSDVWVKNQAPKYKLQSKEYKDIMNQVEQLVESREQSRQKQLKELEGYVDSRQTSRTQTKQQLNEEQELENQIQMLAIELDQVEKIELEQKTKIDIQRFQQLLDKPLDNDSQFSQLSLKQRSMFITELLRNREQFKVKITGQQQSESESPIKFQKIDNQEQYIEQIEKKIEKQQETLDNIAKFKLPNEYQLRLESLLSDIDNLKQSSTKNYSNPFQIPKEKLIEVHKKIKKLNPKFVEDADLEFDKNCMLPKDPILRKEAIDRILEIKTQEVNAEILQLVSKGNSLEERPKMQQLIEQIKKKTSYTPSEFLKQKMLQFDDLSKNSQNCAQELTTIQCNQILNEFSEYKKQLDVAIKQNYELLNQSKEQDLSNELELLHEQQQKVQNLENEYQQVQQFIEKFTQDNSLPTINEDDEQNENVQIQIEQQTQPLQSIEELDQEITRKVREQHPELFEE</sequence>
<feature type="region of interest" description="Disordered" evidence="2">
    <location>
        <begin position="33"/>
        <end position="52"/>
    </location>
</feature>
<evidence type="ECO:0000313" key="3">
    <source>
        <dbReference type="EMBL" id="CAD8162734.1"/>
    </source>
</evidence>
<feature type="compositionally biased region" description="Polar residues" evidence="2">
    <location>
        <begin position="33"/>
        <end position="44"/>
    </location>
</feature>
<feature type="compositionally biased region" description="Low complexity" evidence="2">
    <location>
        <begin position="87"/>
        <end position="120"/>
    </location>
</feature>
<dbReference type="AlphaFoldDB" id="A0A8S1UEE5"/>
<keyword evidence="4" id="KW-1185">Reference proteome</keyword>
<evidence type="ECO:0000256" key="2">
    <source>
        <dbReference type="SAM" id="MobiDB-lite"/>
    </source>
</evidence>
<evidence type="ECO:0000256" key="1">
    <source>
        <dbReference type="SAM" id="Coils"/>
    </source>
</evidence>
<gene>
    <name evidence="3" type="ORF">POCTA_138.1.T0420103</name>
</gene>
<keyword evidence="1" id="KW-0175">Coiled coil</keyword>
<feature type="coiled-coil region" evidence="1">
    <location>
        <begin position="358"/>
        <end position="385"/>
    </location>
</feature>
<feature type="region of interest" description="Disordered" evidence="2">
    <location>
        <begin position="59"/>
        <end position="168"/>
    </location>
</feature>